<proteinExistence type="predicted"/>
<dbReference type="STRING" id="1384054.N790_05055"/>
<organism evidence="1 2">
    <name type="scientific">Arenimonas malthae CC-JY-1</name>
    <dbReference type="NCBI Taxonomy" id="1384054"/>
    <lineage>
        <taxon>Bacteria</taxon>
        <taxon>Pseudomonadati</taxon>
        <taxon>Pseudomonadota</taxon>
        <taxon>Gammaproteobacteria</taxon>
        <taxon>Lysobacterales</taxon>
        <taxon>Lysobacteraceae</taxon>
        <taxon>Arenimonas</taxon>
    </lineage>
</organism>
<dbReference type="PATRIC" id="fig|1384054.3.peg.898"/>
<dbReference type="Proteomes" id="UP000029392">
    <property type="component" value="Unassembled WGS sequence"/>
</dbReference>
<comment type="caution">
    <text evidence="1">The sequence shown here is derived from an EMBL/GenBank/DDBJ whole genome shotgun (WGS) entry which is preliminary data.</text>
</comment>
<protein>
    <submittedName>
        <fullName evidence="1">Uncharacterized protein</fullName>
    </submittedName>
</protein>
<dbReference type="EMBL" id="AVCH01000093">
    <property type="protein sequence ID" value="KFN50497.1"/>
    <property type="molecule type" value="Genomic_DNA"/>
</dbReference>
<dbReference type="eggNOG" id="ENOG50305HW">
    <property type="taxonomic scope" value="Bacteria"/>
</dbReference>
<reference evidence="1 2" key="1">
    <citation type="submission" date="2013-09" db="EMBL/GenBank/DDBJ databases">
        <title>Genome sequencing of Arenimonas malthae.</title>
        <authorList>
            <person name="Chen F."/>
            <person name="Wang G."/>
        </authorList>
    </citation>
    <scope>NUCLEOTIDE SEQUENCE [LARGE SCALE GENOMIC DNA]</scope>
    <source>
        <strain evidence="1 2">CC-JY-1</strain>
    </source>
</reference>
<evidence type="ECO:0000313" key="2">
    <source>
        <dbReference type="Proteomes" id="UP000029392"/>
    </source>
</evidence>
<accession>A0A091BG60</accession>
<name>A0A091BG60_9GAMM</name>
<evidence type="ECO:0000313" key="1">
    <source>
        <dbReference type="EMBL" id="KFN50497.1"/>
    </source>
</evidence>
<dbReference type="Pfam" id="PF20396">
    <property type="entry name" value="DUF6689"/>
    <property type="match status" value="1"/>
</dbReference>
<gene>
    <name evidence="1" type="ORF">N790_05055</name>
</gene>
<sequence>MLLAAPVAQSQSLPVAVTAAGDTATVVVGNPTAPLAEVQLDFDDAQGLSPASLGVAADLVAVNSPALLARLPSGLVTVPAELPAMVAVEPPALGGLAFERRVHVELHTHALPYTAGSRFRLFKAPLGGAFRDVTSAVEPGSVRTRGTTGGFSQFVVVLDLRPTDAVVAEKLDYLRAQADLLAATEAEPLHALIDEVEVAVADGQFADAMAGVDALRARVSARAGLHIPEQWRATRDLANIAGELLSGLDTLAFSIGYLRDYGP</sequence>
<dbReference type="InterPro" id="IPR046511">
    <property type="entry name" value="DUF6689"/>
</dbReference>
<dbReference type="AlphaFoldDB" id="A0A091BG60"/>
<keyword evidence="2" id="KW-1185">Reference proteome</keyword>